<dbReference type="Proteomes" id="UP000095282">
    <property type="component" value="Unplaced"/>
</dbReference>
<proteinExistence type="predicted"/>
<accession>A0A1I7UXB1</accession>
<protein>
    <submittedName>
        <fullName evidence="2">Uncharacterized protein</fullName>
    </submittedName>
</protein>
<keyword evidence="1" id="KW-1185">Reference proteome</keyword>
<dbReference type="WBParaSite" id="Csp11.Scaffold630.g20267.t1">
    <property type="protein sequence ID" value="Csp11.Scaffold630.g20267.t1"/>
    <property type="gene ID" value="Csp11.Scaffold630.g20267"/>
</dbReference>
<name>A0A1I7UXB1_9PELO</name>
<organism evidence="1 2">
    <name type="scientific">Caenorhabditis tropicalis</name>
    <dbReference type="NCBI Taxonomy" id="1561998"/>
    <lineage>
        <taxon>Eukaryota</taxon>
        <taxon>Metazoa</taxon>
        <taxon>Ecdysozoa</taxon>
        <taxon>Nematoda</taxon>
        <taxon>Chromadorea</taxon>
        <taxon>Rhabditida</taxon>
        <taxon>Rhabditina</taxon>
        <taxon>Rhabditomorpha</taxon>
        <taxon>Rhabditoidea</taxon>
        <taxon>Rhabditidae</taxon>
        <taxon>Peloderinae</taxon>
        <taxon>Caenorhabditis</taxon>
    </lineage>
</organism>
<evidence type="ECO:0000313" key="1">
    <source>
        <dbReference type="Proteomes" id="UP000095282"/>
    </source>
</evidence>
<sequence>MPEEERKKTMEKIRNWMILMKNYLESDLEQLEKSRMRYERVEEPRDRVNVINPLKRGRPGYIVEEERCKEVKRMLRRMRAGELLPIEMVHHHYNLATLKGERLVEEINARKAQGIEEEIEEPEEWNVDDELEEYSVIGPRVEQEIDDFLMGHDHPSFLIPGAADFIFPKFCIEKIKRKWWRMKRDIEEWVEKFIEDEDNLQLIIEKQFNGQSLSEFLNNEGHGMPLGIFIQLKSNFNRVVNEFNGFKVMHFYV</sequence>
<reference evidence="2" key="1">
    <citation type="submission" date="2016-11" db="UniProtKB">
        <authorList>
            <consortium name="WormBaseParasite"/>
        </authorList>
    </citation>
    <scope>IDENTIFICATION</scope>
</reference>
<dbReference type="AlphaFoldDB" id="A0A1I7UXB1"/>
<evidence type="ECO:0000313" key="2">
    <source>
        <dbReference type="WBParaSite" id="Csp11.Scaffold630.g20267.t1"/>
    </source>
</evidence>